<dbReference type="AlphaFoldDB" id="A0A1J5Q5E0"/>
<organism evidence="1">
    <name type="scientific">mine drainage metagenome</name>
    <dbReference type="NCBI Taxonomy" id="410659"/>
    <lineage>
        <taxon>unclassified sequences</taxon>
        <taxon>metagenomes</taxon>
        <taxon>ecological metagenomes</taxon>
    </lineage>
</organism>
<comment type="caution">
    <text evidence="1">The sequence shown here is derived from an EMBL/GenBank/DDBJ whole genome shotgun (WGS) entry which is preliminary data.</text>
</comment>
<accession>A0A1J5Q5E0</accession>
<protein>
    <submittedName>
        <fullName evidence="1">Uncharacterized protein</fullName>
    </submittedName>
</protein>
<evidence type="ECO:0000313" key="1">
    <source>
        <dbReference type="EMBL" id="OIQ71141.1"/>
    </source>
</evidence>
<name>A0A1J5Q5E0_9ZZZZ</name>
<reference evidence="1" key="1">
    <citation type="submission" date="2016-10" db="EMBL/GenBank/DDBJ databases">
        <title>Sequence of Gallionella enrichment culture.</title>
        <authorList>
            <person name="Poehlein A."/>
            <person name="Muehling M."/>
            <person name="Daniel R."/>
        </authorList>
    </citation>
    <scope>NUCLEOTIDE SEQUENCE</scope>
</reference>
<sequence length="233" mass="25110">MHRLARCLKQLAHQRITPGIVHRSAPLLHLGQTVLQGLNQQYPAFRVVQQIILQIGVALHHPDVTQHLVQHACRAARAALLAQLVKPVPGGGTQQADDDLAVRKRGVVVRNFPDAFATVAGGSICGQQGVGQKKGVHGLGSGRQNGQLTPVRGTSRLGRRCYRSAALPLGPHGQTSGRLAPYKPGNSNQFTIRRPVSPAKSRVFRVTSVAPWAIAMEAIWPSTNAKVWPSCSR</sequence>
<proteinExistence type="predicted"/>
<gene>
    <name evidence="1" type="ORF">GALL_472410</name>
</gene>
<dbReference type="EMBL" id="MLJW01003862">
    <property type="protein sequence ID" value="OIQ71141.1"/>
    <property type="molecule type" value="Genomic_DNA"/>
</dbReference>